<evidence type="ECO:0000259" key="1">
    <source>
        <dbReference type="Pfam" id="PF04480"/>
    </source>
</evidence>
<name>A0A1A3C733_MYCAS</name>
<dbReference type="AlphaFoldDB" id="A0A1A3C733"/>
<dbReference type="RefSeq" id="WP_065121433.1">
    <property type="nucleotide sequence ID" value="NZ_LZKQ01000159.1"/>
</dbReference>
<dbReference type="Gene3D" id="3.40.960.10">
    <property type="entry name" value="VSR Endonuclease"/>
    <property type="match status" value="1"/>
</dbReference>
<organism evidence="2 3">
    <name type="scientific">Mycobacterium asiaticum</name>
    <dbReference type="NCBI Taxonomy" id="1790"/>
    <lineage>
        <taxon>Bacteria</taxon>
        <taxon>Bacillati</taxon>
        <taxon>Actinomycetota</taxon>
        <taxon>Actinomycetes</taxon>
        <taxon>Mycobacteriales</taxon>
        <taxon>Mycobacteriaceae</taxon>
        <taxon>Mycobacterium</taxon>
    </lineage>
</organism>
<gene>
    <name evidence="2" type="ORF">A9X01_21995</name>
</gene>
<dbReference type="OrthoDB" id="3173471at2"/>
<evidence type="ECO:0000313" key="3">
    <source>
        <dbReference type="Proteomes" id="UP000093795"/>
    </source>
</evidence>
<dbReference type="Proteomes" id="UP000093795">
    <property type="component" value="Unassembled WGS sequence"/>
</dbReference>
<protein>
    <recommendedName>
        <fullName evidence="1">DUF559 domain-containing protein</fullName>
    </recommendedName>
</protein>
<evidence type="ECO:0000313" key="2">
    <source>
        <dbReference type="EMBL" id="OBI82905.1"/>
    </source>
</evidence>
<dbReference type="InterPro" id="IPR007569">
    <property type="entry name" value="DUF559"/>
</dbReference>
<feature type="domain" description="DUF559" evidence="1">
    <location>
        <begin position="209"/>
        <end position="269"/>
    </location>
</feature>
<reference evidence="2 3" key="1">
    <citation type="submission" date="2016-06" db="EMBL/GenBank/DDBJ databases">
        <authorList>
            <person name="Kjaerup R.B."/>
            <person name="Dalgaard T.S."/>
            <person name="Juul-Madsen H.R."/>
        </authorList>
    </citation>
    <scope>NUCLEOTIDE SEQUENCE [LARGE SCALE GENOMIC DNA]</scope>
    <source>
        <strain evidence="2 3">1081914.2</strain>
    </source>
</reference>
<proteinExistence type="predicted"/>
<dbReference type="InterPro" id="IPR011335">
    <property type="entry name" value="Restrct_endonuc-II-like"/>
</dbReference>
<sequence>MDVFRGSEAVRRGAVTRKQLRTRYRVLFRDVYIRRDARLTAADKARAAWLSTGATLAGMSAAAVLGTKWLDDTAPAEIVRPNRHSQRGIVSHSYRLAQDEVRLFRGIPVTTPARTAFDIGCRLPVPESVPILDALLNATGIEPADVAAVADVHPGTRGIRRLRSALDLVDGGAESPQETRVRLLLVGAGLPRPQTQIEFRNLHRKRIRVDMGWREWKVAVEYDGIQHWDDPEQRAWDIERIALLEAAGWIVIRVSAAMLKRPHVIVERVRSRLAERGAYGPRDASLGI</sequence>
<dbReference type="Pfam" id="PF04480">
    <property type="entry name" value="DUF559"/>
    <property type="match status" value="1"/>
</dbReference>
<dbReference type="EMBL" id="LZKQ01000159">
    <property type="protein sequence ID" value="OBI82905.1"/>
    <property type="molecule type" value="Genomic_DNA"/>
</dbReference>
<dbReference type="SUPFAM" id="SSF52980">
    <property type="entry name" value="Restriction endonuclease-like"/>
    <property type="match status" value="1"/>
</dbReference>
<comment type="caution">
    <text evidence="2">The sequence shown here is derived from an EMBL/GenBank/DDBJ whole genome shotgun (WGS) entry which is preliminary data.</text>
</comment>
<accession>A0A1A3C733</accession>